<evidence type="ECO:0000313" key="4">
    <source>
        <dbReference type="Proteomes" id="UP001597506"/>
    </source>
</evidence>
<keyword evidence="2" id="KW-1133">Transmembrane helix</keyword>
<feature type="transmembrane region" description="Helical" evidence="2">
    <location>
        <begin position="37"/>
        <end position="56"/>
    </location>
</feature>
<protein>
    <submittedName>
        <fullName evidence="3">Uncharacterized protein</fullName>
    </submittedName>
</protein>
<sequence>MKQRYILSLLLAAAMLYYALPRLNIATGGLEGIFALSWLGFALIVILGNLSAALFAPKRLQPKRKRSISSNKSERHRSFG</sequence>
<proteinExistence type="predicted"/>
<comment type="caution">
    <text evidence="3">The sequence shown here is derived from an EMBL/GenBank/DDBJ whole genome shotgun (WGS) entry which is preliminary data.</text>
</comment>
<keyword evidence="2" id="KW-0812">Transmembrane</keyword>
<accession>A0ABW5RUF9</accession>
<dbReference type="EMBL" id="JBHUMF010000030">
    <property type="protein sequence ID" value="MFD2681579.1"/>
    <property type="molecule type" value="Genomic_DNA"/>
</dbReference>
<evidence type="ECO:0000256" key="2">
    <source>
        <dbReference type="SAM" id="Phobius"/>
    </source>
</evidence>
<gene>
    <name evidence="3" type="ORF">ACFSUL_12570</name>
</gene>
<dbReference type="Proteomes" id="UP001597506">
    <property type="component" value="Unassembled WGS sequence"/>
</dbReference>
<evidence type="ECO:0000256" key="1">
    <source>
        <dbReference type="SAM" id="MobiDB-lite"/>
    </source>
</evidence>
<name>A0ABW5RUF9_9BACI</name>
<organism evidence="3 4">
    <name type="scientific">Bacillus seohaeanensis</name>
    <dbReference type="NCBI Taxonomy" id="284580"/>
    <lineage>
        <taxon>Bacteria</taxon>
        <taxon>Bacillati</taxon>
        <taxon>Bacillota</taxon>
        <taxon>Bacilli</taxon>
        <taxon>Bacillales</taxon>
        <taxon>Bacillaceae</taxon>
        <taxon>Bacillus</taxon>
    </lineage>
</organism>
<keyword evidence="2" id="KW-0472">Membrane</keyword>
<evidence type="ECO:0000313" key="3">
    <source>
        <dbReference type="EMBL" id="MFD2681579.1"/>
    </source>
</evidence>
<feature type="region of interest" description="Disordered" evidence="1">
    <location>
        <begin position="60"/>
        <end position="80"/>
    </location>
</feature>
<reference evidence="4" key="1">
    <citation type="journal article" date="2019" name="Int. J. Syst. Evol. Microbiol.">
        <title>The Global Catalogue of Microorganisms (GCM) 10K type strain sequencing project: providing services to taxonomists for standard genome sequencing and annotation.</title>
        <authorList>
            <consortium name="The Broad Institute Genomics Platform"/>
            <consortium name="The Broad Institute Genome Sequencing Center for Infectious Disease"/>
            <person name="Wu L."/>
            <person name="Ma J."/>
        </authorList>
    </citation>
    <scope>NUCLEOTIDE SEQUENCE [LARGE SCALE GENOMIC DNA]</scope>
    <source>
        <strain evidence="4">KCTC 3913</strain>
    </source>
</reference>
<dbReference type="RefSeq" id="WP_377935907.1">
    <property type="nucleotide sequence ID" value="NZ_JBHUMF010000030.1"/>
</dbReference>
<keyword evidence="4" id="KW-1185">Reference proteome</keyword>